<dbReference type="SUPFAM" id="SSF50630">
    <property type="entry name" value="Acid proteases"/>
    <property type="match status" value="1"/>
</dbReference>
<gene>
    <name evidence="2" type="ORF">U0C82_12840</name>
</gene>
<evidence type="ECO:0000313" key="3">
    <source>
        <dbReference type="Proteomes" id="UP001294412"/>
    </source>
</evidence>
<dbReference type="NCBIfam" id="TIGR02281">
    <property type="entry name" value="clan_AA_DTGA"/>
    <property type="match status" value="1"/>
</dbReference>
<dbReference type="EMBL" id="JAXLPB010000004">
    <property type="protein sequence ID" value="MDY8110027.1"/>
    <property type="molecule type" value="Genomic_DNA"/>
</dbReference>
<keyword evidence="2" id="KW-0645">Protease</keyword>
<dbReference type="RefSeq" id="WP_322187557.1">
    <property type="nucleotide sequence ID" value="NZ_JAXLPB010000004.1"/>
</dbReference>
<keyword evidence="1" id="KW-0472">Membrane</keyword>
<dbReference type="GO" id="GO:0006508">
    <property type="term" value="P:proteolysis"/>
    <property type="evidence" value="ECO:0007669"/>
    <property type="project" value="UniProtKB-KW"/>
</dbReference>
<keyword evidence="2" id="KW-0378">Hydrolase</keyword>
<keyword evidence="1" id="KW-0812">Transmembrane</keyword>
<dbReference type="Gene3D" id="2.40.70.10">
    <property type="entry name" value="Acid Proteases"/>
    <property type="match status" value="1"/>
</dbReference>
<dbReference type="GO" id="GO:0008233">
    <property type="term" value="F:peptidase activity"/>
    <property type="evidence" value="ECO:0007669"/>
    <property type="project" value="UniProtKB-KW"/>
</dbReference>
<dbReference type="EC" id="3.4.23.-" evidence="2"/>
<dbReference type="InterPro" id="IPR021109">
    <property type="entry name" value="Peptidase_aspartic_dom_sf"/>
</dbReference>
<feature type="transmembrane region" description="Helical" evidence="1">
    <location>
        <begin position="69"/>
        <end position="86"/>
    </location>
</feature>
<evidence type="ECO:0000313" key="2">
    <source>
        <dbReference type="EMBL" id="MDY8110027.1"/>
    </source>
</evidence>
<accession>A0ABU5I3R5</accession>
<proteinExistence type="predicted"/>
<dbReference type="Proteomes" id="UP001294412">
    <property type="component" value="Unassembled WGS sequence"/>
</dbReference>
<organism evidence="2 3">
    <name type="scientific">Fulvimarina uroteuthidis</name>
    <dbReference type="NCBI Taxonomy" id="3098149"/>
    <lineage>
        <taxon>Bacteria</taxon>
        <taxon>Pseudomonadati</taxon>
        <taxon>Pseudomonadota</taxon>
        <taxon>Alphaproteobacteria</taxon>
        <taxon>Hyphomicrobiales</taxon>
        <taxon>Aurantimonadaceae</taxon>
        <taxon>Fulvimarina</taxon>
    </lineage>
</organism>
<protein>
    <submittedName>
        <fullName evidence="2">TIGR02281 family clan AA aspartic protease</fullName>
        <ecNumber evidence="2">3.4.23.-</ecNumber>
    </submittedName>
</protein>
<name>A0ABU5I3R5_9HYPH</name>
<dbReference type="InterPro" id="IPR034122">
    <property type="entry name" value="Retropepsin-like_bacterial"/>
</dbReference>
<reference evidence="2 3" key="1">
    <citation type="submission" date="2023-12" db="EMBL/GenBank/DDBJ databases">
        <title>Description of Novel Strain Fulvimarina sp. 2208YS6-2-32 isolated from Uroteuthis (Photololigo) edulis.</title>
        <authorList>
            <person name="Park J.-S."/>
        </authorList>
    </citation>
    <scope>NUCLEOTIDE SEQUENCE [LARGE SCALE GENOMIC DNA]</scope>
    <source>
        <strain evidence="2 3">2208YS6-2-32</strain>
    </source>
</reference>
<dbReference type="InterPro" id="IPR011969">
    <property type="entry name" value="Clan_AA_Asp_peptidase_C"/>
</dbReference>
<dbReference type="InterPro" id="IPR001969">
    <property type="entry name" value="Aspartic_peptidase_AS"/>
</dbReference>
<dbReference type="Pfam" id="PF13975">
    <property type="entry name" value="gag-asp_proteas"/>
    <property type="match status" value="1"/>
</dbReference>
<keyword evidence="1" id="KW-1133">Transmembrane helix</keyword>
<sequence length="236" mass="25060">MRDSSLLWILLAVIGVALLALLTSRDGSVAGLPDGQFAQLAYYGAWGVGIGASLFLLRSVRLGEALRHAAIWAGVFLVTIAGYAFAPELLAVKNRMMAVLVPGSVVALPSDGERRQYMAVRGSDGHFHLSGTVDGESVSFMVDTGASVIAMDRAMAQSLGIDTDALSFSDFVQTANGIARSAPVFLDSIRIGDIERRNIRAAVTDAEGLDTILLGMSFLNTLTSYDFRGDTLILTD</sequence>
<dbReference type="PROSITE" id="PS00141">
    <property type="entry name" value="ASP_PROTEASE"/>
    <property type="match status" value="1"/>
</dbReference>
<feature type="transmembrane region" description="Helical" evidence="1">
    <location>
        <begin position="40"/>
        <end position="57"/>
    </location>
</feature>
<dbReference type="CDD" id="cd05483">
    <property type="entry name" value="retropepsin_like_bacteria"/>
    <property type="match status" value="1"/>
</dbReference>
<evidence type="ECO:0000256" key="1">
    <source>
        <dbReference type="SAM" id="Phobius"/>
    </source>
</evidence>
<comment type="caution">
    <text evidence="2">The sequence shown here is derived from an EMBL/GenBank/DDBJ whole genome shotgun (WGS) entry which is preliminary data.</text>
</comment>
<keyword evidence="3" id="KW-1185">Reference proteome</keyword>